<feature type="region of interest" description="Disordered" evidence="1">
    <location>
        <begin position="1"/>
        <end position="76"/>
    </location>
</feature>
<sequence>MSAPAKSSENPPESPTTARPLEMDDDDVQEAGAAGTDTITTKTIPKPATVEDDAPPKPPRPLSPQQQAENTLKEAFPSIDGAVVKAVLMASGGRVEPAFNALLGMSDPDAVVEPTPPPQPPRPSAPRPGNFPLSQLEADEQYARQLAEHYDGRSSYALRSSSRGQQQPAHRSNQQQPEDNYSFIDDDLPVIKENLRKGFLETQTKVNSTMNSWFTTLKKKIDGDEDEDSQHGGSPGQYQSRRSNDGRRSRDYNRYDADPQVLGDDFAGMQLNSDGSARRSTRPLANPDLFKPTPAPPKSVDGRNVSFQDSRADESDNYRTSPPKTNAKDSTAGKQSKWQPLNTVEPSPIGEVENDPFSLGDSEDEKESKDRVGGKEIKMDDTERLKKAAAEAMADRITEPARKPEPAETIGTKDKIADDKLGGK</sequence>
<evidence type="ECO:0000313" key="3">
    <source>
        <dbReference type="EMBL" id="KAG9248562.1"/>
    </source>
</evidence>
<organism evidence="3 4">
    <name type="scientific">Calycina marina</name>
    <dbReference type="NCBI Taxonomy" id="1763456"/>
    <lineage>
        <taxon>Eukaryota</taxon>
        <taxon>Fungi</taxon>
        <taxon>Dikarya</taxon>
        <taxon>Ascomycota</taxon>
        <taxon>Pezizomycotina</taxon>
        <taxon>Leotiomycetes</taxon>
        <taxon>Helotiales</taxon>
        <taxon>Pezizellaceae</taxon>
        <taxon>Calycina</taxon>
    </lineage>
</organism>
<evidence type="ECO:0000313" key="4">
    <source>
        <dbReference type="Proteomes" id="UP000887226"/>
    </source>
</evidence>
<feature type="domain" description="CUE" evidence="2">
    <location>
        <begin position="63"/>
        <end position="107"/>
    </location>
</feature>
<feature type="region of interest" description="Disordered" evidence="1">
    <location>
        <begin position="106"/>
        <end position="187"/>
    </location>
</feature>
<dbReference type="GO" id="GO:0005737">
    <property type="term" value="C:cytoplasm"/>
    <property type="evidence" value="ECO:0007669"/>
    <property type="project" value="TreeGrafter"/>
</dbReference>
<protein>
    <recommendedName>
        <fullName evidence="2">CUE domain-containing protein</fullName>
    </recommendedName>
</protein>
<feature type="region of interest" description="Disordered" evidence="1">
    <location>
        <begin position="221"/>
        <end position="424"/>
    </location>
</feature>
<feature type="compositionally biased region" description="Polar residues" evidence="1">
    <location>
        <begin position="1"/>
        <end position="17"/>
    </location>
</feature>
<dbReference type="Gene3D" id="1.10.8.10">
    <property type="entry name" value="DNA helicase RuvA subunit, C-terminal domain"/>
    <property type="match status" value="1"/>
</dbReference>
<dbReference type="AlphaFoldDB" id="A0A9P8CJ34"/>
<dbReference type="SMART" id="SM00546">
    <property type="entry name" value="CUE"/>
    <property type="match status" value="1"/>
</dbReference>
<dbReference type="CDD" id="cd14372">
    <property type="entry name" value="CUE_Cue5p_like"/>
    <property type="match status" value="1"/>
</dbReference>
<dbReference type="FunFam" id="1.10.8.10:FF:000064">
    <property type="entry name" value="Similar to CUE domain-containing protein"/>
    <property type="match status" value="1"/>
</dbReference>
<name>A0A9P8CJ34_9HELO</name>
<dbReference type="EMBL" id="MU253746">
    <property type="protein sequence ID" value="KAG9248562.1"/>
    <property type="molecule type" value="Genomic_DNA"/>
</dbReference>
<dbReference type="PROSITE" id="PS51140">
    <property type="entry name" value="CUE"/>
    <property type="match status" value="1"/>
</dbReference>
<dbReference type="InterPro" id="IPR009060">
    <property type="entry name" value="UBA-like_sf"/>
</dbReference>
<accession>A0A9P8CJ34</accession>
<reference evidence="3" key="1">
    <citation type="journal article" date="2021" name="IMA Fungus">
        <title>Genomic characterization of three marine fungi, including Emericellopsis atlantica sp. nov. with signatures of a generalist lifestyle and marine biomass degradation.</title>
        <authorList>
            <person name="Hagestad O.C."/>
            <person name="Hou L."/>
            <person name="Andersen J.H."/>
            <person name="Hansen E.H."/>
            <person name="Altermark B."/>
            <person name="Li C."/>
            <person name="Kuhnert E."/>
            <person name="Cox R.J."/>
            <person name="Crous P.W."/>
            <person name="Spatafora J.W."/>
            <person name="Lail K."/>
            <person name="Amirebrahimi M."/>
            <person name="Lipzen A."/>
            <person name="Pangilinan J."/>
            <person name="Andreopoulos W."/>
            <person name="Hayes R.D."/>
            <person name="Ng V."/>
            <person name="Grigoriev I.V."/>
            <person name="Jackson S.A."/>
            <person name="Sutton T.D.S."/>
            <person name="Dobson A.D.W."/>
            <person name="Rama T."/>
        </authorList>
    </citation>
    <scope>NUCLEOTIDE SEQUENCE</scope>
    <source>
        <strain evidence="3">TRa3180A</strain>
    </source>
</reference>
<evidence type="ECO:0000259" key="2">
    <source>
        <dbReference type="PROSITE" id="PS51140"/>
    </source>
</evidence>
<feature type="compositionally biased region" description="Basic and acidic residues" evidence="1">
    <location>
        <begin position="366"/>
        <end position="424"/>
    </location>
</feature>
<dbReference type="Proteomes" id="UP000887226">
    <property type="component" value="Unassembled WGS sequence"/>
</dbReference>
<proteinExistence type="predicted"/>
<feature type="compositionally biased region" description="Low complexity" evidence="1">
    <location>
        <begin position="31"/>
        <end position="48"/>
    </location>
</feature>
<dbReference type="InterPro" id="IPR041807">
    <property type="entry name" value="Cue5/Don1_CUE"/>
</dbReference>
<dbReference type="GO" id="GO:0006511">
    <property type="term" value="P:ubiquitin-dependent protein catabolic process"/>
    <property type="evidence" value="ECO:0007669"/>
    <property type="project" value="TreeGrafter"/>
</dbReference>
<keyword evidence="4" id="KW-1185">Reference proteome</keyword>
<dbReference type="Pfam" id="PF02845">
    <property type="entry name" value="CUE"/>
    <property type="match status" value="1"/>
</dbReference>
<feature type="compositionally biased region" description="Polar residues" evidence="1">
    <location>
        <begin position="318"/>
        <end position="345"/>
    </location>
</feature>
<feature type="compositionally biased region" description="Polar residues" evidence="1">
    <location>
        <begin position="157"/>
        <end position="179"/>
    </location>
</feature>
<dbReference type="SUPFAM" id="SSF46934">
    <property type="entry name" value="UBA-like"/>
    <property type="match status" value="1"/>
</dbReference>
<dbReference type="PANTHER" id="PTHR16461">
    <property type="entry name" value="TOLL-INTERACTING PROTEIN"/>
    <property type="match status" value="1"/>
</dbReference>
<comment type="caution">
    <text evidence="3">The sequence shown here is derived from an EMBL/GenBank/DDBJ whole genome shotgun (WGS) entry which is preliminary data.</text>
</comment>
<dbReference type="OrthoDB" id="9942608at2759"/>
<feature type="compositionally biased region" description="Basic and acidic residues" evidence="1">
    <location>
        <begin position="242"/>
        <end position="257"/>
    </location>
</feature>
<gene>
    <name evidence="3" type="ORF">BJ878DRAFT_487378</name>
</gene>
<feature type="compositionally biased region" description="Pro residues" evidence="1">
    <location>
        <begin position="114"/>
        <end position="126"/>
    </location>
</feature>
<dbReference type="InterPro" id="IPR003892">
    <property type="entry name" value="CUE"/>
</dbReference>
<dbReference type="GO" id="GO:0031624">
    <property type="term" value="F:ubiquitin conjugating enzyme binding"/>
    <property type="evidence" value="ECO:0007669"/>
    <property type="project" value="TreeGrafter"/>
</dbReference>
<dbReference type="PANTHER" id="PTHR16461:SF5">
    <property type="entry name" value="TOLL-INTERACTING PROTEIN"/>
    <property type="match status" value="1"/>
</dbReference>
<dbReference type="GO" id="GO:0043130">
    <property type="term" value="F:ubiquitin binding"/>
    <property type="evidence" value="ECO:0007669"/>
    <property type="project" value="InterPro"/>
</dbReference>
<evidence type="ECO:0000256" key="1">
    <source>
        <dbReference type="SAM" id="MobiDB-lite"/>
    </source>
</evidence>